<feature type="transmembrane region" description="Helical" evidence="7">
    <location>
        <begin position="385"/>
        <end position="407"/>
    </location>
</feature>
<comment type="similarity">
    <text evidence="2">Belongs to the resistance-nodulation-cell division (RND) (TC 2.A.6) family. MmpL subfamily.</text>
</comment>
<organism evidence="9 10">
    <name type="scientific">Cerasibacillus terrae</name>
    <dbReference type="NCBI Taxonomy" id="2498845"/>
    <lineage>
        <taxon>Bacteria</taxon>
        <taxon>Bacillati</taxon>
        <taxon>Bacillota</taxon>
        <taxon>Bacilli</taxon>
        <taxon>Bacillales</taxon>
        <taxon>Bacillaceae</taxon>
        <taxon>Cerasibacillus</taxon>
    </lineage>
</organism>
<keyword evidence="4 7" id="KW-0812">Transmembrane</keyword>
<evidence type="ECO:0000256" key="7">
    <source>
        <dbReference type="SAM" id="Phobius"/>
    </source>
</evidence>
<dbReference type="GO" id="GO:0005886">
    <property type="term" value="C:plasma membrane"/>
    <property type="evidence" value="ECO:0007669"/>
    <property type="project" value="UniProtKB-SubCell"/>
</dbReference>
<feature type="domain" description="SSD" evidence="8">
    <location>
        <begin position="595"/>
        <end position="719"/>
    </location>
</feature>
<dbReference type="AlphaFoldDB" id="A0A5C8NS40"/>
<feature type="transmembrane region" description="Helical" evidence="7">
    <location>
        <begin position="562"/>
        <end position="579"/>
    </location>
</feature>
<evidence type="ECO:0000259" key="8">
    <source>
        <dbReference type="PROSITE" id="PS50156"/>
    </source>
</evidence>
<gene>
    <name evidence="9" type="ORF">FHP05_10770</name>
</gene>
<evidence type="ECO:0000256" key="3">
    <source>
        <dbReference type="ARBA" id="ARBA00022475"/>
    </source>
</evidence>
<feature type="transmembrane region" description="Helical" evidence="7">
    <location>
        <begin position="293"/>
        <end position="316"/>
    </location>
</feature>
<feature type="transmembrane region" description="Helical" evidence="7">
    <location>
        <begin position="322"/>
        <end position="347"/>
    </location>
</feature>
<dbReference type="PANTHER" id="PTHR33406:SF6">
    <property type="entry name" value="MEMBRANE PROTEIN YDGH-RELATED"/>
    <property type="match status" value="1"/>
</dbReference>
<feature type="transmembrane region" description="Helical" evidence="7">
    <location>
        <begin position="691"/>
        <end position="720"/>
    </location>
</feature>
<sequence length="725" mass="81566">MLNPFKKIVQFTSSKKGAKWTLTIWIITALLFSVFAPSAKDYEESSSSGSVKGDTPSEIAKELDEQYFPSKDGLTALLVFHSDDEITDKNKENITKLSKWLASSDKPENVQKALPFHSFPEKVQNQMFSEDGTTLLFNVTLKKDLESNEIHETLDAITTYVESIPMSDLQFEITGPAGISADTITLFKNGDFILMIATVILIFIILILIYRSPLLAITPLIIAGIVYVVVDGVLGISGKLNWFTIDGQATSIMLVLLFAVITDYSLFVFSRYREELTKHQSKYDSMVQAMTHVSEPIFFSGGTIFLAMLALFSTVFEPYNHFAPVFSIAVFIIAIAGLTLIPSIFAVMGRRAFWPFIPKVKMDKKSTVTLWKRIGGWIKKYPRSIAVMLLTILLVGAFQLTNITYSFNLLKSFPDDMSSRQGFELLEENYPAGMLAPVTIILESEQEIEMDDTFLNNSEKLHKQLLDMENINDVSPKITKQMRDEDLSAQNFLSETKKAIKFTLTLKNDPYELESLQTIESLRNQADEILTSSGFSSSHYELHFGGQTAEQLDIKQMNKRDIIVLFSLVIILVSIVLAFQTRSILLPVLMVGTILLSYLATLGFSWTIFHYLLDYESIGYRLPVYTFVFMVALGIDYNIMLVSRIREIAKDKPWKEAVAEGVTMTGGVISSAGLILAATFAVLMTQPMEELFLFGFAMAFGILLDTFIIRGFLFPSILIWTHRKK</sequence>
<evidence type="ECO:0000256" key="4">
    <source>
        <dbReference type="ARBA" id="ARBA00022692"/>
    </source>
</evidence>
<keyword evidence="6 7" id="KW-0472">Membrane</keyword>
<dbReference type="Gene3D" id="1.20.1640.10">
    <property type="entry name" value="Multidrug efflux transporter AcrB transmembrane domain"/>
    <property type="match status" value="2"/>
</dbReference>
<comment type="caution">
    <text evidence="9">The sequence shown here is derived from an EMBL/GenBank/DDBJ whole genome shotgun (WGS) entry which is preliminary data.</text>
</comment>
<reference evidence="9 10" key="1">
    <citation type="submission" date="2019-06" db="EMBL/GenBank/DDBJ databases">
        <title>Cerasibacillus sp. nov., isolated from maize field.</title>
        <authorList>
            <person name="Lin S.-Y."/>
            <person name="Tsai C.-F."/>
            <person name="Young C.-C."/>
        </authorList>
    </citation>
    <scope>NUCLEOTIDE SEQUENCE [LARGE SCALE GENOMIC DNA]</scope>
    <source>
        <strain evidence="9 10">CC-CFT480</strain>
    </source>
</reference>
<dbReference type="Proteomes" id="UP000321574">
    <property type="component" value="Unassembled WGS sequence"/>
</dbReference>
<keyword evidence="5 7" id="KW-1133">Transmembrane helix</keyword>
<dbReference type="RefSeq" id="WP_147668116.1">
    <property type="nucleotide sequence ID" value="NZ_VDUW01000007.1"/>
</dbReference>
<feature type="transmembrane region" description="Helical" evidence="7">
    <location>
        <begin position="586"/>
        <end position="612"/>
    </location>
</feature>
<evidence type="ECO:0000313" key="10">
    <source>
        <dbReference type="Proteomes" id="UP000321574"/>
    </source>
</evidence>
<evidence type="ECO:0000256" key="5">
    <source>
        <dbReference type="ARBA" id="ARBA00022989"/>
    </source>
</evidence>
<comment type="subcellular location">
    <subcellularLocation>
        <location evidence="1">Cell membrane</location>
        <topology evidence="1">Multi-pass membrane protein</topology>
    </subcellularLocation>
</comment>
<feature type="transmembrane region" description="Helical" evidence="7">
    <location>
        <begin position="249"/>
        <end position="272"/>
    </location>
</feature>
<dbReference type="EMBL" id="VDUW01000007">
    <property type="protein sequence ID" value="TXL63655.1"/>
    <property type="molecule type" value="Genomic_DNA"/>
</dbReference>
<dbReference type="PANTHER" id="PTHR33406">
    <property type="entry name" value="MEMBRANE PROTEIN MJ1562-RELATED"/>
    <property type="match status" value="1"/>
</dbReference>
<dbReference type="InterPro" id="IPR000731">
    <property type="entry name" value="SSD"/>
</dbReference>
<proteinExistence type="inferred from homology"/>
<dbReference type="InterPro" id="IPR050545">
    <property type="entry name" value="Mycobact_MmpL"/>
</dbReference>
<name>A0A5C8NS40_9BACI</name>
<dbReference type="PROSITE" id="PS50156">
    <property type="entry name" value="SSD"/>
    <property type="match status" value="1"/>
</dbReference>
<evidence type="ECO:0000256" key="6">
    <source>
        <dbReference type="ARBA" id="ARBA00023136"/>
    </source>
</evidence>
<feature type="transmembrane region" description="Helical" evidence="7">
    <location>
        <begin position="192"/>
        <end position="210"/>
    </location>
</feature>
<evidence type="ECO:0000313" key="9">
    <source>
        <dbReference type="EMBL" id="TXL63655.1"/>
    </source>
</evidence>
<protein>
    <submittedName>
        <fullName evidence="9">MMPL family transporter</fullName>
    </submittedName>
</protein>
<dbReference type="Pfam" id="PF03176">
    <property type="entry name" value="MMPL"/>
    <property type="match status" value="2"/>
</dbReference>
<evidence type="ECO:0000256" key="1">
    <source>
        <dbReference type="ARBA" id="ARBA00004651"/>
    </source>
</evidence>
<dbReference type="InterPro" id="IPR004869">
    <property type="entry name" value="MMPL_dom"/>
</dbReference>
<dbReference type="OrthoDB" id="2365435at2"/>
<feature type="transmembrane region" description="Helical" evidence="7">
    <location>
        <begin position="624"/>
        <end position="642"/>
    </location>
</feature>
<feature type="transmembrane region" description="Helical" evidence="7">
    <location>
        <begin position="217"/>
        <end position="237"/>
    </location>
</feature>
<feature type="transmembrane region" description="Helical" evidence="7">
    <location>
        <begin position="20"/>
        <end position="39"/>
    </location>
</feature>
<keyword evidence="10" id="KW-1185">Reference proteome</keyword>
<dbReference type="SUPFAM" id="SSF82866">
    <property type="entry name" value="Multidrug efflux transporter AcrB transmembrane domain"/>
    <property type="match status" value="2"/>
</dbReference>
<evidence type="ECO:0000256" key="2">
    <source>
        <dbReference type="ARBA" id="ARBA00010157"/>
    </source>
</evidence>
<feature type="transmembrane region" description="Helical" evidence="7">
    <location>
        <begin position="662"/>
        <end position="685"/>
    </location>
</feature>
<accession>A0A5C8NS40</accession>
<keyword evidence="3" id="KW-1003">Cell membrane</keyword>